<dbReference type="Gene3D" id="3.40.1390.10">
    <property type="entry name" value="MurE/MurF, N-terminal domain"/>
    <property type="match status" value="1"/>
</dbReference>
<accession>A0ABW4MJM8</accession>
<evidence type="ECO:0000313" key="2">
    <source>
        <dbReference type="Proteomes" id="UP001597227"/>
    </source>
</evidence>
<organism evidence="1 2">
    <name type="scientific">Fredinandcohnia salidurans</name>
    <dbReference type="NCBI Taxonomy" id="2595041"/>
    <lineage>
        <taxon>Bacteria</taxon>
        <taxon>Bacillati</taxon>
        <taxon>Bacillota</taxon>
        <taxon>Bacilli</taxon>
        <taxon>Bacillales</taxon>
        <taxon>Bacillaceae</taxon>
        <taxon>Fredinandcohnia</taxon>
    </lineage>
</organism>
<gene>
    <name evidence="1" type="ORF">ACFSFW_03900</name>
</gene>
<dbReference type="EMBL" id="JBHUEK010000007">
    <property type="protein sequence ID" value="MFD1777799.1"/>
    <property type="molecule type" value="Genomic_DNA"/>
</dbReference>
<reference evidence="2" key="1">
    <citation type="journal article" date="2019" name="Int. J. Syst. Evol. Microbiol.">
        <title>The Global Catalogue of Microorganisms (GCM) 10K type strain sequencing project: providing services to taxonomists for standard genome sequencing and annotation.</title>
        <authorList>
            <consortium name="The Broad Institute Genomics Platform"/>
            <consortium name="The Broad Institute Genome Sequencing Center for Infectious Disease"/>
            <person name="Wu L."/>
            <person name="Ma J."/>
        </authorList>
    </citation>
    <scope>NUCLEOTIDE SEQUENCE [LARGE SCALE GENOMIC DNA]</scope>
    <source>
        <strain evidence="2">CCUG 15531</strain>
    </source>
</reference>
<proteinExistence type="predicted"/>
<dbReference type="InterPro" id="IPR035911">
    <property type="entry name" value="MurE/MurF_N"/>
</dbReference>
<name>A0ABW4MJM8_9BACI</name>
<protein>
    <submittedName>
        <fullName evidence="1">Uncharacterized protein</fullName>
    </submittedName>
</protein>
<dbReference type="SUPFAM" id="SSF63418">
    <property type="entry name" value="MurE/MurF N-terminal domain"/>
    <property type="match status" value="1"/>
</dbReference>
<dbReference type="Proteomes" id="UP001597227">
    <property type="component" value="Unassembled WGS sequence"/>
</dbReference>
<evidence type="ECO:0000313" key="1">
    <source>
        <dbReference type="EMBL" id="MFD1777799.1"/>
    </source>
</evidence>
<sequence length="148" mass="17387">MLSNHDLWILFQESYGLKSQDFYFEEVITDPNLITKKGLFISIEQEKRDELLKRALYNGVVAAVWPKDEKLPGFLPNHFPVFVVPEPLPALKLILEFYLKKIEENGYDQMTKFRLFKDETEEMIQNNPIVDEITKLTKKVAMYEEGRG</sequence>
<keyword evidence="2" id="KW-1185">Reference proteome</keyword>
<dbReference type="RefSeq" id="WP_304215785.1">
    <property type="nucleotide sequence ID" value="NZ_JBHUEK010000007.1"/>
</dbReference>
<comment type="caution">
    <text evidence="1">The sequence shown here is derived from an EMBL/GenBank/DDBJ whole genome shotgun (WGS) entry which is preliminary data.</text>
</comment>